<evidence type="ECO:0000256" key="2">
    <source>
        <dbReference type="ARBA" id="ARBA00004771"/>
    </source>
</evidence>
<comment type="pathway">
    <text evidence="2 16">Glycerolipid metabolism; triacylglycerol biosynthesis.</text>
</comment>
<dbReference type="PANTHER" id="PTHR12317:SF0">
    <property type="entry name" value="ACYLTRANSFERASE"/>
    <property type="match status" value="1"/>
</dbReference>
<evidence type="ECO:0000256" key="4">
    <source>
        <dbReference type="ARBA" id="ARBA00005420"/>
    </source>
</evidence>
<comment type="function">
    <text evidence="16">Catalyzes the terminal and only committed step in triacylglycerol synthesis by using diacylglycerol and fatty acyl CoA as substrates.</text>
</comment>
<protein>
    <recommendedName>
        <fullName evidence="5 16">Diacylglycerol O-acyltransferase</fullName>
        <ecNumber evidence="5 16">2.3.1.20</ecNumber>
    </recommendedName>
</protein>
<dbReference type="EMBL" id="CP033148">
    <property type="protein sequence ID" value="AYO41269.1"/>
    <property type="molecule type" value="Genomic_DNA"/>
</dbReference>
<comment type="similarity">
    <text evidence="4 16">Belongs to the diacylglycerol acyltransferase family.</text>
</comment>
<evidence type="ECO:0000256" key="13">
    <source>
        <dbReference type="ARBA" id="ARBA00023136"/>
    </source>
</evidence>
<dbReference type="STRING" id="425264.A0A3G2S1A8"/>
<comment type="subcellular location">
    <subcellularLocation>
        <location evidence="1 16">Endoplasmic reticulum membrane</location>
        <topology evidence="1 16">Multi-pass membrane protein</topology>
    </subcellularLocation>
</comment>
<evidence type="ECO:0000256" key="7">
    <source>
        <dbReference type="ARBA" id="ARBA00022679"/>
    </source>
</evidence>
<dbReference type="GO" id="GO:0019432">
    <property type="term" value="P:triglyceride biosynthetic process"/>
    <property type="evidence" value="ECO:0007669"/>
    <property type="project" value="UniProtKB-UniRule"/>
</dbReference>
<dbReference type="VEuPathDB" id="FungiDB:DNF11_0319"/>
<evidence type="ECO:0000256" key="8">
    <source>
        <dbReference type="ARBA" id="ARBA00022692"/>
    </source>
</evidence>
<sequence>MATMEKMSSEEFSAQVDKLTHFHEQKPVRDIRVVGVMQWGLMPFIAFFLTFWILSYPILWPVSILYLIYMFADPSPERAGKQPSWTRKSTLFRWFADYFPFKVHKTADLDPSGNYLFGYHPHGIFGFGTVCAFSTRAAGFDEKFPGLKPHVLTLHQNFLLPFYREYLMLFGLRSVSRKSCDTILQSGPGESIVIVVGGAQESLAAHSGYMDLTLKRRKGFVKVALSTGASLVPVISFGENELFYQLKNDRQSTLYKVQQKLKSLFGFTVPILIGRGFSHFYYGWVPYCRPVNVVIGAPIPVQKTPNATPEQVDALHEQYVQALVKLWDEHKDTYAPHRIADIRLVD</sequence>
<keyword evidence="12 16" id="KW-0443">Lipid metabolism</keyword>
<dbReference type="OrthoDB" id="264532at2759"/>
<dbReference type="PANTHER" id="PTHR12317">
    <property type="entry name" value="DIACYLGLYCEROL O-ACYLTRANSFERASE"/>
    <property type="match status" value="1"/>
</dbReference>
<dbReference type="Pfam" id="PF03982">
    <property type="entry name" value="DAGAT"/>
    <property type="match status" value="1"/>
</dbReference>
<dbReference type="GO" id="GO:0005789">
    <property type="term" value="C:endoplasmic reticulum membrane"/>
    <property type="evidence" value="ECO:0007669"/>
    <property type="project" value="UniProtKB-SubCell"/>
</dbReference>
<evidence type="ECO:0000313" key="17">
    <source>
        <dbReference type="EMBL" id="AYO41269.1"/>
    </source>
</evidence>
<dbReference type="UniPathway" id="UPA00282"/>
<dbReference type="EC" id="2.3.1.20" evidence="5 16"/>
<dbReference type="CDD" id="cd07987">
    <property type="entry name" value="LPLAT_MGAT-like"/>
    <property type="match status" value="1"/>
</dbReference>
<keyword evidence="18" id="KW-1185">Reference proteome</keyword>
<keyword evidence="11 16" id="KW-1133">Transmembrane helix</keyword>
<comment type="caution">
    <text evidence="16">Lacks conserved residue(s) required for the propagation of feature annotation.</text>
</comment>
<keyword evidence="6 16" id="KW-0444">Lipid biosynthesis</keyword>
<dbReference type="GO" id="GO:0004144">
    <property type="term" value="F:diacylglycerol O-acyltransferase activity"/>
    <property type="evidence" value="ECO:0007669"/>
    <property type="project" value="UniProtKB-UniRule"/>
</dbReference>
<organism evidence="17 18">
    <name type="scientific">Malassezia restricta (strain ATCC 96810 / NBRC 103918 / CBS 7877)</name>
    <name type="common">Seborrheic dermatitis infection agent</name>
    <dbReference type="NCBI Taxonomy" id="425264"/>
    <lineage>
        <taxon>Eukaryota</taxon>
        <taxon>Fungi</taxon>
        <taxon>Dikarya</taxon>
        <taxon>Basidiomycota</taxon>
        <taxon>Ustilaginomycotina</taxon>
        <taxon>Malasseziomycetes</taxon>
        <taxon>Malasseziales</taxon>
        <taxon>Malasseziaceae</taxon>
        <taxon>Malassezia</taxon>
    </lineage>
</organism>
<keyword evidence="13 16" id="KW-0472">Membrane</keyword>
<dbReference type="AlphaFoldDB" id="A0A3G2S1A8"/>
<keyword evidence="8 16" id="KW-0812">Transmembrane</keyword>
<evidence type="ECO:0000256" key="16">
    <source>
        <dbReference type="RuleBase" id="RU367023"/>
    </source>
</evidence>
<reference evidence="17 18" key="1">
    <citation type="submission" date="2018-10" db="EMBL/GenBank/DDBJ databases">
        <title>Complete genome sequence of Malassezia restricta CBS 7877.</title>
        <authorList>
            <person name="Morand S.C."/>
            <person name="Bertignac M."/>
            <person name="Iltis A."/>
            <person name="Kolder I."/>
            <person name="Pirovano W."/>
            <person name="Jourdain R."/>
            <person name="Clavaud C."/>
        </authorList>
    </citation>
    <scope>NUCLEOTIDE SEQUENCE [LARGE SCALE GENOMIC DNA]</scope>
    <source>
        <strain evidence="17 18">CBS 7877</strain>
    </source>
</reference>
<dbReference type="GO" id="GO:0006071">
    <property type="term" value="P:glycerol metabolic process"/>
    <property type="evidence" value="ECO:0007669"/>
    <property type="project" value="UniProtKB-UniRule"/>
</dbReference>
<dbReference type="Proteomes" id="UP000269793">
    <property type="component" value="Chromosome I"/>
</dbReference>
<keyword evidence="10 16" id="KW-0256">Endoplasmic reticulum</keyword>
<evidence type="ECO:0000256" key="14">
    <source>
        <dbReference type="ARBA" id="ARBA00023315"/>
    </source>
</evidence>
<evidence type="ECO:0000256" key="15">
    <source>
        <dbReference type="ARBA" id="ARBA00048109"/>
    </source>
</evidence>
<proteinExistence type="inferred from homology"/>
<evidence type="ECO:0000256" key="12">
    <source>
        <dbReference type="ARBA" id="ARBA00023098"/>
    </source>
</evidence>
<name>A0A3G2S1A8_MALR7</name>
<evidence type="ECO:0000256" key="9">
    <source>
        <dbReference type="ARBA" id="ARBA00022798"/>
    </source>
</evidence>
<evidence type="ECO:0000256" key="3">
    <source>
        <dbReference type="ARBA" id="ARBA00005189"/>
    </source>
</evidence>
<evidence type="ECO:0000256" key="10">
    <source>
        <dbReference type="ARBA" id="ARBA00022824"/>
    </source>
</evidence>
<evidence type="ECO:0000256" key="11">
    <source>
        <dbReference type="ARBA" id="ARBA00022989"/>
    </source>
</evidence>
<gene>
    <name evidence="17" type="primary">DGAT2A</name>
    <name evidence="17" type="ORF">DNF11_0319</name>
</gene>
<keyword evidence="7 17" id="KW-0808">Transferase</keyword>
<comment type="catalytic activity">
    <reaction evidence="15 16">
        <text>an acyl-CoA + a 1,2-diacyl-sn-glycerol = a triacyl-sn-glycerol + CoA</text>
        <dbReference type="Rhea" id="RHEA:10868"/>
        <dbReference type="ChEBI" id="CHEBI:17815"/>
        <dbReference type="ChEBI" id="CHEBI:57287"/>
        <dbReference type="ChEBI" id="CHEBI:58342"/>
        <dbReference type="ChEBI" id="CHEBI:64615"/>
        <dbReference type="EC" id="2.3.1.20"/>
    </reaction>
</comment>
<evidence type="ECO:0000313" key="18">
    <source>
        <dbReference type="Proteomes" id="UP000269793"/>
    </source>
</evidence>
<keyword evidence="14 16" id="KW-0012">Acyltransferase</keyword>
<evidence type="ECO:0000256" key="6">
    <source>
        <dbReference type="ARBA" id="ARBA00022516"/>
    </source>
</evidence>
<keyword evidence="9" id="KW-0319">Glycerol metabolism</keyword>
<comment type="pathway">
    <text evidence="3">Lipid metabolism.</text>
</comment>
<evidence type="ECO:0000256" key="1">
    <source>
        <dbReference type="ARBA" id="ARBA00004477"/>
    </source>
</evidence>
<dbReference type="InterPro" id="IPR007130">
    <property type="entry name" value="DAGAT"/>
</dbReference>
<accession>A0A3G2S1A8</accession>
<feature type="transmembrane region" description="Helical" evidence="16">
    <location>
        <begin position="44"/>
        <end position="72"/>
    </location>
</feature>
<evidence type="ECO:0000256" key="5">
    <source>
        <dbReference type="ARBA" id="ARBA00013244"/>
    </source>
</evidence>